<dbReference type="RefSeq" id="WP_379561512.1">
    <property type="nucleotide sequence ID" value="NZ_JBHUMX010000019.1"/>
</dbReference>
<keyword evidence="2" id="KW-1185">Reference proteome</keyword>
<sequence length="157" mass="17711">MRAIGIRVEPQQIFYTIIFEDGTHNIESLVIPKSLDTDKPRQLSFLRTTLYSVICEYDVKLAGLRTAEGSARTANTFRINIEGVIQELFSGSTIEHYFTGTITSMASRLKKDSTKIKKCIKDGNNLFNVEGWESLTRNKRESFLAALAVLSEKEGEK</sequence>
<evidence type="ECO:0000313" key="2">
    <source>
        <dbReference type="Proteomes" id="UP001597451"/>
    </source>
</evidence>
<gene>
    <name evidence="1" type="ORF">ACFSUN_08205</name>
</gene>
<evidence type="ECO:0000313" key="1">
    <source>
        <dbReference type="EMBL" id="MFD2628768.1"/>
    </source>
</evidence>
<reference evidence="2" key="1">
    <citation type="journal article" date="2019" name="Int. J. Syst. Evol. Microbiol.">
        <title>The Global Catalogue of Microorganisms (GCM) 10K type strain sequencing project: providing services to taxonomists for standard genome sequencing and annotation.</title>
        <authorList>
            <consortium name="The Broad Institute Genomics Platform"/>
            <consortium name="The Broad Institute Genome Sequencing Center for Infectious Disease"/>
            <person name="Wu L."/>
            <person name="Ma J."/>
        </authorList>
    </citation>
    <scope>NUCLEOTIDE SEQUENCE [LARGE SCALE GENOMIC DNA]</scope>
    <source>
        <strain evidence="2">TISTR 1858</strain>
    </source>
</reference>
<protein>
    <recommendedName>
        <fullName evidence="3">DUF3010 family protein</fullName>
    </recommendedName>
</protein>
<evidence type="ECO:0008006" key="3">
    <source>
        <dbReference type="Google" id="ProtNLM"/>
    </source>
</evidence>
<organism evidence="1 2">
    <name type="scientific">Oceanobacillus kapialis</name>
    <dbReference type="NCBI Taxonomy" id="481353"/>
    <lineage>
        <taxon>Bacteria</taxon>
        <taxon>Bacillati</taxon>
        <taxon>Bacillota</taxon>
        <taxon>Bacilli</taxon>
        <taxon>Bacillales</taxon>
        <taxon>Bacillaceae</taxon>
        <taxon>Oceanobacillus</taxon>
    </lineage>
</organism>
<accession>A0ABW5PZP0</accession>
<dbReference type="EMBL" id="JBHUMX010000019">
    <property type="protein sequence ID" value="MFD2628768.1"/>
    <property type="molecule type" value="Genomic_DNA"/>
</dbReference>
<proteinExistence type="predicted"/>
<comment type="caution">
    <text evidence="1">The sequence shown here is derived from an EMBL/GenBank/DDBJ whole genome shotgun (WGS) entry which is preliminary data.</text>
</comment>
<dbReference type="Proteomes" id="UP001597451">
    <property type="component" value="Unassembled WGS sequence"/>
</dbReference>
<name>A0ABW5PZP0_9BACI</name>